<protein>
    <submittedName>
        <fullName evidence="1">Uncharacterized protein</fullName>
    </submittedName>
</protein>
<dbReference type="PROSITE" id="PS51257">
    <property type="entry name" value="PROKAR_LIPOPROTEIN"/>
    <property type="match status" value="1"/>
</dbReference>
<sequence length="66" mass="7188">MGIFRRFFYNISSMKLGSGMPGPNFILLICACYMLDVGDKVVQCSGDTIGGIEQHQVTGIGEDDQL</sequence>
<reference evidence="1 2" key="1">
    <citation type="submission" date="2023-02" db="EMBL/GenBank/DDBJ databases">
        <title>Dictyobacter halimunensis sp. nov., a new member of the class Ktedonobacteria from forest soil in a geothermal area.</title>
        <authorList>
            <person name="Rachmania M.K."/>
            <person name="Ningsih F."/>
            <person name="Sakai Y."/>
            <person name="Yabe S."/>
            <person name="Yokota A."/>
            <person name="Sjamsuridzal W."/>
        </authorList>
    </citation>
    <scope>NUCLEOTIDE SEQUENCE [LARGE SCALE GENOMIC DNA]</scope>
    <source>
        <strain evidence="1 2">S3.2.2.5</strain>
    </source>
</reference>
<organism evidence="1 2">
    <name type="scientific">Dictyobacter halimunensis</name>
    <dbReference type="NCBI Taxonomy" id="3026934"/>
    <lineage>
        <taxon>Bacteria</taxon>
        <taxon>Bacillati</taxon>
        <taxon>Chloroflexota</taxon>
        <taxon>Ktedonobacteria</taxon>
        <taxon>Ktedonobacterales</taxon>
        <taxon>Dictyobacteraceae</taxon>
        <taxon>Dictyobacter</taxon>
    </lineage>
</organism>
<name>A0ABQ6FW47_9CHLR</name>
<keyword evidence="2" id="KW-1185">Reference proteome</keyword>
<dbReference type="EMBL" id="BSRI01000002">
    <property type="protein sequence ID" value="GLV58484.1"/>
    <property type="molecule type" value="Genomic_DNA"/>
</dbReference>
<comment type="caution">
    <text evidence="1">The sequence shown here is derived from an EMBL/GenBank/DDBJ whole genome shotgun (WGS) entry which is preliminary data.</text>
</comment>
<accession>A0ABQ6FW47</accession>
<proteinExistence type="predicted"/>
<dbReference type="Proteomes" id="UP001344906">
    <property type="component" value="Unassembled WGS sequence"/>
</dbReference>
<evidence type="ECO:0000313" key="1">
    <source>
        <dbReference type="EMBL" id="GLV58484.1"/>
    </source>
</evidence>
<evidence type="ECO:0000313" key="2">
    <source>
        <dbReference type="Proteomes" id="UP001344906"/>
    </source>
</evidence>
<gene>
    <name evidence="1" type="ORF">KDH_53150</name>
</gene>